<sequence>MPNAEERAALAAANADEEAGADPRLRLLGTFVAQSLRPAAGAWERCAGTAEAEQLLQAFLRRAATEGPWPLLVVRPAPGGLVVLPVLANEKNRLDWPHMVYQDVRQQAHSLHCDLLVILEQVKGKTLLPLPAGSEEMEFADSKSETVLDSIDKSVIYAIESAVIKWSYQVQVVLKRESSQPLLQGENPTPKVELEFWKSRYEDLKFIYHQLRTIKVRGMARLLDKLQSSYFPAFKAMYREVVTGEDQQKFSQICLTQIIIER</sequence>
<reference evidence="2" key="1">
    <citation type="submission" date="2025-08" db="UniProtKB">
        <authorList>
            <consortium name="Ensembl"/>
        </authorList>
    </citation>
    <scope>IDENTIFICATION</scope>
</reference>
<dbReference type="AlphaFoldDB" id="A0A2K6TMQ8"/>
<dbReference type="Ensembl" id="ENSSBOT00000037774.1">
    <property type="protein sequence ID" value="ENSSBOP00000020940.1"/>
    <property type="gene ID" value="ENSSBOG00000026972.1"/>
</dbReference>
<dbReference type="GO" id="GO:0005858">
    <property type="term" value="C:axonemal dynein complex"/>
    <property type="evidence" value="ECO:0007669"/>
    <property type="project" value="TreeGrafter"/>
</dbReference>
<proteinExistence type="predicted"/>
<dbReference type="InterPro" id="IPR013594">
    <property type="entry name" value="Dynein_heavy_tail"/>
</dbReference>
<dbReference type="PANTHER" id="PTHR46532:SF11">
    <property type="entry name" value="DYNEIN AXONEMAL HEAVY CHAIN 12"/>
    <property type="match status" value="1"/>
</dbReference>
<evidence type="ECO:0000313" key="2">
    <source>
        <dbReference type="Ensembl" id="ENSSBOP00000020940.1"/>
    </source>
</evidence>
<gene>
    <name evidence="2" type="primary">DNAH9</name>
</gene>
<dbReference type="GO" id="GO:0051959">
    <property type="term" value="F:dynein light intermediate chain binding"/>
    <property type="evidence" value="ECO:0007669"/>
    <property type="project" value="InterPro"/>
</dbReference>
<organism evidence="2 3">
    <name type="scientific">Saimiri boliviensis boliviensis</name>
    <name type="common">Bolivian squirrel monkey</name>
    <dbReference type="NCBI Taxonomy" id="39432"/>
    <lineage>
        <taxon>Eukaryota</taxon>
        <taxon>Metazoa</taxon>
        <taxon>Chordata</taxon>
        <taxon>Craniata</taxon>
        <taxon>Vertebrata</taxon>
        <taxon>Euteleostomi</taxon>
        <taxon>Mammalia</taxon>
        <taxon>Eutheria</taxon>
        <taxon>Euarchontoglires</taxon>
        <taxon>Primates</taxon>
        <taxon>Haplorrhini</taxon>
        <taxon>Platyrrhini</taxon>
        <taxon>Cebidae</taxon>
        <taxon>Saimiriinae</taxon>
        <taxon>Saimiri</taxon>
    </lineage>
</organism>
<feature type="domain" description="Dynein heavy chain tail" evidence="1">
    <location>
        <begin position="156"/>
        <end position="243"/>
    </location>
</feature>
<dbReference type="Proteomes" id="UP000233220">
    <property type="component" value="Unplaced"/>
</dbReference>
<dbReference type="PANTHER" id="PTHR46532">
    <property type="entry name" value="MALE FERTILITY FACTOR KL5"/>
    <property type="match status" value="1"/>
</dbReference>
<dbReference type="GO" id="GO:0007018">
    <property type="term" value="P:microtubule-based movement"/>
    <property type="evidence" value="ECO:0007669"/>
    <property type="project" value="InterPro"/>
</dbReference>
<dbReference type="Pfam" id="PF08385">
    <property type="entry name" value="DHC_N1"/>
    <property type="match status" value="1"/>
</dbReference>
<accession>A0A2K6TMQ8</accession>
<keyword evidence="3" id="KW-1185">Reference proteome</keyword>
<name>A0A2K6TMQ8_SAIBB</name>
<protein>
    <submittedName>
        <fullName evidence="2">Dynein axonemal heavy chain 9</fullName>
    </submittedName>
</protein>
<evidence type="ECO:0000259" key="1">
    <source>
        <dbReference type="Pfam" id="PF08385"/>
    </source>
</evidence>
<evidence type="ECO:0000313" key="3">
    <source>
        <dbReference type="Proteomes" id="UP000233220"/>
    </source>
</evidence>
<dbReference type="InterPro" id="IPR026983">
    <property type="entry name" value="DHC"/>
</dbReference>
<dbReference type="GO" id="GO:0045505">
    <property type="term" value="F:dynein intermediate chain binding"/>
    <property type="evidence" value="ECO:0007669"/>
    <property type="project" value="InterPro"/>
</dbReference>
<reference evidence="2" key="2">
    <citation type="submission" date="2025-09" db="UniProtKB">
        <authorList>
            <consortium name="Ensembl"/>
        </authorList>
    </citation>
    <scope>IDENTIFICATION</scope>
</reference>
<dbReference type="GeneTree" id="ENSGT00940000159717"/>